<sequence length="559" mass="62378">MGEDLETNSPGEPNPENAPASADHSPVLPADAGAPDAVVGGAYESASLFDRGLALWSPSMGSADFDILDDKEVLDARSRDAIRNDAYTRAGADIRKDNIVGSLYMLNAKPNAEVLGLDEVWAEEFQQEVEAKFTLWAESINNWVDASRRNNFTDLVRLAVGLDMMAGEVLAVGEWEKDQPRPFKTAVQMVDTDRLSTPPTVFSNDNVRGGIRRNRKGQPVGYYIRKAHPTDHRTRLEAHQWRYVPTRKPWGRQQVIHIYETFRPDQSRGVAAMVSALKETRIAKKFRDVMLQNAVVNATYAATIESDLDTEKVFEALGGGRGGDDWPKQFNKYAGGYLGALSKYMENAKNADLNGVRIPHLFPGSKLRLQPAGQGGPLGTEFEASLLRYLAANLGVSYEQLSRDFSKTNYSSMKGALNETEKGMRARKRSTADRFATHIFWMWLEEAIAFGEIFSLPRRAPNYWDGLNREAYGACEWIGASRGQIDELKETQAAVLRMRAGLSTREEEHARLGKDWRRVLSQLAREKKEIERLGLNLDEKSNMMNAASGAPRDQEEDAA</sequence>
<dbReference type="EMBL" id="JAUSUL010000008">
    <property type="protein sequence ID" value="MDQ0317715.1"/>
    <property type="molecule type" value="Genomic_DNA"/>
</dbReference>
<dbReference type="Proteomes" id="UP001229244">
    <property type="component" value="Unassembled WGS sequence"/>
</dbReference>
<accession>A0AAE4AUS0</accession>
<gene>
    <name evidence="2" type="ORF">J2S73_004202</name>
</gene>
<protein>
    <submittedName>
        <fullName evidence="2">Lambda family phage portal protein</fullName>
    </submittedName>
</protein>
<proteinExistence type="predicted"/>
<dbReference type="AlphaFoldDB" id="A0AAE4AUS0"/>
<evidence type="ECO:0000313" key="3">
    <source>
        <dbReference type="Proteomes" id="UP001229244"/>
    </source>
</evidence>
<name>A0AAE4AUS0_9HYPH</name>
<comment type="caution">
    <text evidence="2">The sequence shown here is derived from an EMBL/GenBank/DDBJ whole genome shotgun (WGS) entry which is preliminary data.</text>
</comment>
<organism evidence="2 3">
    <name type="scientific">Amorphus orientalis</name>
    <dbReference type="NCBI Taxonomy" id="649198"/>
    <lineage>
        <taxon>Bacteria</taxon>
        <taxon>Pseudomonadati</taxon>
        <taxon>Pseudomonadota</taxon>
        <taxon>Alphaproteobacteria</taxon>
        <taxon>Hyphomicrobiales</taxon>
        <taxon>Amorphaceae</taxon>
        <taxon>Amorphus</taxon>
    </lineage>
</organism>
<dbReference type="NCBIfam" id="TIGR01539">
    <property type="entry name" value="portal_lambda"/>
    <property type="match status" value="1"/>
</dbReference>
<dbReference type="GO" id="GO:0019068">
    <property type="term" value="P:virion assembly"/>
    <property type="evidence" value="ECO:0007669"/>
    <property type="project" value="InterPro"/>
</dbReference>
<dbReference type="InterPro" id="IPR006429">
    <property type="entry name" value="Phage_lambda_portal"/>
</dbReference>
<evidence type="ECO:0000256" key="1">
    <source>
        <dbReference type="SAM" id="MobiDB-lite"/>
    </source>
</evidence>
<feature type="region of interest" description="Disordered" evidence="1">
    <location>
        <begin position="1"/>
        <end position="33"/>
    </location>
</feature>
<keyword evidence="3" id="KW-1185">Reference proteome</keyword>
<dbReference type="GO" id="GO:0005198">
    <property type="term" value="F:structural molecule activity"/>
    <property type="evidence" value="ECO:0007669"/>
    <property type="project" value="InterPro"/>
</dbReference>
<evidence type="ECO:0000313" key="2">
    <source>
        <dbReference type="EMBL" id="MDQ0317715.1"/>
    </source>
</evidence>
<dbReference type="Pfam" id="PF05136">
    <property type="entry name" value="Phage_portal_2"/>
    <property type="match status" value="1"/>
</dbReference>
<reference evidence="2" key="1">
    <citation type="submission" date="2023-07" db="EMBL/GenBank/DDBJ databases">
        <title>Genomic Encyclopedia of Type Strains, Phase IV (KMG-IV): sequencing the most valuable type-strain genomes for metagenomic binning, comparative biology and taxonomic classification.</title>
        <authorList>
            <person name="Goeker M."/>
        </authorList>
    </citation>
    <scope>NUCLEOTIDE SEQUENCE</scope>
    <source>
        <strain evidence="2">DSM 21202</strain>
    </source>
</reference>
<dbReference type="RefSeq" id="WP_306887643.1">
    <property type="nucleotide sequence ID" value="NZ_JAUSUL010000008.1"/>
</dbReference>